<keyword evidence="2" id="KW-1185">Reference proteome</keyword>
<reference evidence="1" key="1">
    <citation type="submission" date="2022-01" db="EMBL/GenBank/DDBJ databases">
        <authorList>
            <person name="Wang Y."/>
        </authorList>
    </citation>
    <scope>NUCLEOTIDE SEQUENCE</scope>
    <source>
        <strain evidence="1">WB101</strain>
    </source>
</reference>
<accession>A0ABS9KAE9</accession>
<keyword evidence="1" id="KW-0808">Transferase</keyword>
<dbReference type="Proteomes" id="UP001165366">
    <property type="component" value="Unassembled WGS sequence"/>
</dbReference>
<dbReference type="Gene3D" id="3.10.450.620">
    <property type="entry name" value="JHP933, nucleotidyltransferase-like core domain"/>
    <property type="match status" value="1"/>
</dbReference>
<evidence type="ECO:0000313" key="2">
    <source>
        <dbReference type="Proteomes" id="UP001165366"/>
    </source>
</evidence>
<evidence type="ECO:0000313" key="1">
    <source>
        <dbReference type="EMBL" id="MCG2587811.1"/>
    </source>
</evidence>
<organism evidence="1 2">
    <name type="scientific">Rhodohalobacter sulfatireducens</name>
    <dbReference type="NCBI Taxonomy" id="2911366"/>
    <lineage>
        <taxon>Bacteria</taxon>
        <taxon>Pseudomonadati</taxon>
        <taxon>Balneolota</taxon>
        <taxon>Balneolia</taxon>
        <taxon>Balneolales</taxon>
        <taxon>Balneolaceae</taxon>
        <taxon>Rhodohalobacter</taxon>
    </lineage>
</organism>
<dbReference type="InterPro" id="IPR014942">
    <property type="entry name" value="AbiEii"/>
</dbReference>
<dbReference type="Pfam" id="PF08843">
    <property type="entry name" value="AbiEii"/>
    <property type="match status" value="1"/>
</dbReference>
<dbReference type="GO" id="GO:0016740">
    <property type="term" value="F:transferase activity"/>
    <property type="evidence" value="ECO:0007669"/>
    <property type="project" value="UniProtKB-KW"/>
</dbReference>
<protein>
    <submittedName>
        <fullName evidence="1">Nucleotidyl transferase AbiEii/AbiGii toxin family protein</fullName>
    </submittedName>
</protein>
<comment type="caution">
    <text evidence="1">The sequence shown here is derived from an EMBL/GenBank/DDBJ whole genome shotgun (WGS) entry which is preliminary data.</text>
</comment>
<proteinExistence type="predicted"/>
<dbReference type="RefSeq" id="WP_237852654.1">
    <property type="nucleotide sequence ID" value="NZ_JAKLWS010000003.1"/>
</dbReference>
<dbReference type="EMBL" id="JAKLWS010000003">
    <property type="protein sequence ID" value="MCG2587811.1"/>
    <property type="molecule type" value="Genomic_DNA"/>
</dbReference>
<gene>
    <name evidence="1" type="ORF">L6773_04495</name>
</gene>
<sequence>MLTLREIQPFYPENLHRFPRFLLREYLQYKILEIIFESKYATHLCFLGGTCLRIVHGNNRFSEDLDFDNIDLDEDAFQDIATEIEKQLEREGYEVELKTVMKGAWHCHIKFPGLLFEEGLSGHSEEKILIQLDTEPQHFDYEPERHILNKFDVFTTILTTPLSLLMAQKIYAIINRKRNKGRDFFDLVLLMSRDIKPNYSYLNAKLSISNPDAVKEEILDKCDQLYMKEMAEDVRPFLFEHSDVKKVERFSDLVKQYSFK</sequence>
<reference evidence="1" key="2">
    <citation type="submission" date="2024-05" db="EMBL/GenBank/DDBJ databases">
        <title>Rhodohalobacter halophilus gen. nov., sp. nov., a moderately halophilic member of the family Balneolaceae.</title>
        <authorList>
            <person name="Xia J."/>
        </authorList>
    </citation>
    <scope>NUCLEOTIDE SEQUENCE</scope>
    <source>
        <strain evidence="1">WB101</strain>
    </source>
</reference>
<name>A0ABS9KAE9_9BACT</name>